<protein>
    <submittedName>
        <fullName evidence="2">Alkaline phosphatase D family protein</fullName>
    </submittedName>
</protein>
<dbReference type="EMBL" id="JBHSDK010000002">
    <property type="protein sequence ID" value="MFC4333856.1"/>
    <property type="molecule type" value="Genomic_DNA"/>
</dbReference>
<name>A0ABV8TSX5_9ACTN</name>
<gene>
    <name evidence="2" type="ORF">ACFPET_01435</name>
</gene>
<evidence type="ECO:0000313" key="3">
    <source>
        <dbReference type="Proteomes" id="UP001595823"/>
    </source>
</evidence>
<sequence>MSVESMCVGAVTDATARFNAKVTDGTSGIRVHIADNPEMAGAVATATETVNGYTAATCEITGLTADTRYWWQVEDSGTLDTSTTGQFVTDPAPAGTPASFTIGLWGDAGLTPAYPGVGTQVPHRSSFHPVFATIRERALAERWRRIVSLGDEIYYNLGSGSFGLSADATVSQFRAQWDDIFLHEDRHALYRDAPWVYAWDDHDFGPNDSDSTDPGRDNVTAVYRERCPSYDLPAGTGSNPIYHSFNIGRILFVVSDTRSDRTDSTVLGATQTTWLENTLNASNAAALVWLMPTPWLGEHADSWAGHTTERSELADLIADTGWSGRTTMLTADIHAAAIASGAANPYGGWPITLCASVDATTSGASGSQYDVSWRPGRGQYATLRVDDLGSDIALTSSICRGSRSLAWHTLTVTT</sequence>
<feature type="domain" description="PhoD-like phosphatase metallophosphatase" evidence="1">
    <location>
        <begin position="142"/>
        <end position="340"/>
    </location>
</feature>
<keyword evidence="3" id="KW-1185">Reference proteome</keyword>
<dbReference type="InterPro" id="IPR018946">
    <property type="entry name" value="PhoD-like_MPP"/>
</dbReference>
<dbReference type="InterPro" id="IPR029052">
    <property type="entry name" value="Metallo-depent_PP-like"/>
</dbReference>
<dbReference type="RefSeq" id="WP_380617595.1">
    <property type="nucleotide sequence ID" value="NZ_JBHSDK010000002.1"/>
</dbReference>
<organism evidence="2 3">
    <name type="scientific">Salininema proteolyticum</name>
    <dbReference type="NCBI Taxonomy" id="1607685"/>
    <lineage>
        <taxon>Bacteria</taxon>
        <taxon>Bacillati</taxon>
        <taxon>Actinomycetota</taxon>
        <taxon>Actinomycetes</taxon>
        <taxon>Glycomycetales</taxon>
        <taxon>Glycomycetaceae</taxon>
        <taxon>Salininema</taxon>
    </lineage>
</organism>
<evidence type="ECO:0000313" key="2">
    <source>
        <dbReference type="EMBL" id="MFC4333856.1"/>
    </source>
</evidence>
<evidence type="ECO:0000259" key="1">
    <source>
        <dbReference type="Pfam" id="PF09423"/>
    </source>
</evidence>
<proteinExistence type="predicted"/>
<accession>A0ABV8TSX5</accession>
<dbReference type="PANTHER" id="PTHR33987">
    <property type="entry name" value="CALCINEURIN-LIKE METALLO-PHOSPHOESTERASE SUPERFAMILY PROTEIN"/>
    <property type="match status" value="1"/>
</dbReference>
<dbReference type="PANTHER" id="PTHR33987:SF1">
    <property type="entry name" value="CALCINEURIN-LIKE METALLO-PHOSPHOESTERASE SUPERFAMILY PROTEIN"/>
    <property type="match status" value="1"/>
</dbReference>
<dbReference type="InterPro" id="IPR038607">
    <property type="entry name" value="PhoD-like_sf"/>
</dbReference>
<dbReference type="Proteomes" id="UP001595823">
    <property type="component" value="Unassembled WGS sequence"/>
</dbReference>
<dbReference type="Pfam" id="PF09423">
    <property type="entry name" value="PhoD"/>
    <property type="match status" value="1"/>
</dbReference>
<dbReference type="SUPFAM" id="SSF56300">
    <property type="entry name" value="Metallo-dependent phosphatases"/>
    <property type="match status" value="1"/>
</dbReference>
<reference evidence="3" key="1">
    <citation type="journal article" date="2019" name="Int. J. Syst. Evol. Microbiol.">
        <title>The Global Catalogue of Microorganisms (GCM) 10K type strain sequencing project: providing services to taxonomists for standard genome sequencing and annotation.</title>
        <authorList>
            <consortium name="The Broad Institute Genomics Platform"/>
            <consortium name="The Broad Institute Genome Sequencing Center for Infectious Disease"/>
            <person name="Wu L."/>
            <person name="Ma J."/>
        </authorList>
    </citation>
    <scope>NUCLEOTIDE SEQUENCE [LARGE SCALE GENOMIC DNA]</scope>
    <source>
        <strain evidence="3">IBRC-M 10908</strain>
    </source>
</reference>
<dbReference type="Gene3D" id="3.60.21.70">
    <property type="entry name" value="PhoD-like phosphatase"/>
    <property type="match status" value="1"/>
</dbReference>
<comment type="caution">
    <text evidence="2">The sequence shown here is derived from an EMBL/GenBank/DDBJ whole genome shotgun (WGS) entry which is preliminary data.</text>
</comment>